<dbReference type="AlphaFoldDB" id="A0A4Y8ZXV8"/>
<dbReference type="PROSITE" id="PS01124">
    <property type="entry name" value="HTH_ARAC_FAMILY_2"/>
    <property type="match status" value="1"/>
</dbReference>
<keyword evidence="3" id="KW-0804">Transcription</keyword>
<dbReference type="InterPro" id="IPR050204">
    <property type="entry name" value="AraC_XylS_family_regulators"/>
</dbReference>
<accession>A0A4Y8ZXV8</accession>
<name>A0A4Y8ZXV8_9SPHN</name>
<dbReference type="PANTHER" id="PTHR46796">
    <property type="entry name" value="HTH-TYPE TRANSCRIPTIONAL ACTIVATOR RHAS-RELATED"/>
    <property type="match status" value="1"/>
</dbReference>
<organism evidence="5 6">
    <name type="scientific">Sphingomonas parva</name>
    <dbReference type="NCBI Taxonomy" id="2555898"/>
    <lineage>
        <taxon>Bacteria</taxon>
        <taxon>Pseudomonadati</taxon>
        <taxon>Pseudomonadota</taxon>
        <taxon>Alphaproteobacteria</taxon>
        <taxon>Sphingomonadales</taxon>
        <taxon>Sphingomonadaceae</taxon>
        <taxon>Sphingomonas</taxon>
    </lineage>
</organism>
<dbReference type="SMART" id="SM00342">
    <property type="entry name" value="HTH_ARAC"/>
    <property type="match status" value="1"/>
</dbReference>
<reference evidence="5 6" key="1">
    <citation type="submission" date="2019-03" db="EMBL/GenBank/DDBJ databases">
        <title>Genome sequence of Sphingomonas sp. 17J27-24.</title>
        <authorList>
            <person name="Kim M."/>
            <person name="Maeng S."/>
            <person name="Sathiyaraj S."/>
        </authorList>
    </citation>
    <scope>NUCLEOTIDE SEQUENCE [LARGE SCALE GENOMIC DNA]</scope>
    <source>
        <strain evidence="5 6">17J27-24</strain>
    </source>
</reference>
<dbReference type="SUPFAM" id="SSF46689">
    <property type="entry name" value="Homeodomain-like"/>
    <property type="match status" value="2"/>
</dbReference>
<dbReference type="GO" id="GO:0003700">
    <property type="term" value="F:DNA-binding transcription factor activity"/>
    <property type="evidence" value="ECO:0007669"/>
    <property type="project" value="InterPro"/>
</dbReference>
<dbReference type="InterPro" id="IPR014710">
    <property type="entry name" value="RmlC-like_jellyroll"/>
</dbReference>
<evidence type="ECO:0000259" key="4">
    <source>
        <dbReference type="PROSITE" id="PS01124"/>
    </source>
</evidence>
<dbReference type="Gene3D" id="1.10.10.60">
    <property type="entry name" value="Homeodomain-like"/>
    <property type="match status" value="2"/>
</dbReference>
<sequence length="293" mass="31414">MFEAGSRSAPPAPPFFVMEAHGEGVRLPLSSGTVVLSRLGAGRSRLRALAPSVKYVLEGEEVYEIEGRTRRLGAGEFMLVEAGVEFEARTNGPQRTTGLCIYLSTDGDAAVAGDPALGLGRALSGSRIDPLAATLGNYARLLADRPAAGPALARRIVHEATIGAEDYLAAFANRLERLACLKQSTRIETLQRVERARCFLHDHAARPVTLEEVATHAALSRFHLTRSFSEVFGLPPLAYHRRLRLEAAARLLKSHAASATDIAAQLGYASLSAFTRAFRGTFGVPPSRVGELA</sequence>
<keyword evidence="1" id="KW-0805">Transcription regulation</keyword>
<dbReference type="Pfam" id="PF12833">
    <property type="entry name" value="HTH_18"/>
    <property type="match status" value="1"/>
</dbReference>
<keyword evidence="6" id="KW-1185">Reference proteome</keyword>
<dbReference type="GO" id="GO:0043565">
    <property type="term" value="F:sequence-specific DNA binding"/>
    <property type="evidence" value="ECO:0007669"/>
    <property type="project" value="InterPro"/>
</dbReference>
<dbReference type="SUPFAM" id="SSF51182">
    <property type="entry name" value="RmlC-like cupins"/>
    <property type="match status" value="1"/>
</dbReference>
<dbReference type="InterPro" id="IPR011051">
    <property type="entry name" value="RmlC_Cupin_sf"/>
</dbReference>
<protein>
    <submittedName>
        <fullName evidence="5">AraC family transcriptional regulator</fullName>
    </submittedName>
</protein>
<dbReference type="Proteomes" id="UP000298213">
    <property type="component" value="Unassembled WGS sequence"/>
</dbReference>
<comment type="caution">
    <text evidence="5">The sequence shown here is derived from an EMBL/GenBank/DDBJ whole genome shotgun (WGS) entry which is preliminary data.</text>
</comment>
<evidence type="ECO:0000256" key="1">
    <source>
        <dbReference type="ARBA" id="ARBA00023015"/>
    </source>
</evidence>
<evidence type="ECO:0000313" key="6">
    <source>
        <dbReference type="Proteomes" id="UP000298213"/>
    </source>
</evidence>
<dbReference type="InterPro" id="IPR018060">
    <property type="entry name" value="HTH_AraC"/>
</dbReference>
<gene>
    <name evidence="5" type="ORF">E2493_03635</name>
</gene>
<keyword evidence="2" id="KW-0238">DNA-binding</keyword>
<evidence type="ECO:0000256" key="2">
    <source>
        <dbReference type="ARBA" id="ARBA00023125"/>
    </source>
</evidence>
<proteinExistence type="predicted"/>
<dbReference type="InterPro" id="IPR009057">
    <property type="entry name" value="Homeodomain-like_sf"/>
</dbReference>
<dbReference type="Gene3D" id="2.60.120.10">
    <property type="entry name" value="Jelly Rolls"/>
    <property type="match status" value="1"/>
</dbReference>
<dbReference type="EMBL" id="SPDV01000004">
    <property type="protein sequence ID" value="TFI59709.1"/>
    <property type="molecule type" value="Genomic_DNA"/>
</dbReference>
<dbReference type="PANTHER" id="PTHR46796:SF12">
    <property type="entry name" value="HTH-TYPE DNA-BINDING TRANSCRIPTIONAL ACTIVATOR EUTR"/>
    <property type="match status" value="1"/>
</dbReference>
<evidence type="ECO:0000313" key="5">
    <source>
        <dbReference type="EMBL" id="TFI59709.1"/>
    </source>
</evidence>
<feature type="domain" description="HTH araC/xylS-type" evidence="4">
    <location>
        <begin position="194"/>
        <end position="292"/>
    </location>
</feature>
<evidence type="ECO:0000256" key="3">
    <source>
        <dbReference type="ARBA" id="ARBA00023163"/>
    </source>
</evidence>